<dbReference type="GO" id="GO:0016616">
    <property type="term" value="F:oxidoreductase activity, acting on the CH-OH group of donors, NAD or NADP as acceptor"/>
    <property type="evidence" value="ECO:0007669"/>
    <property type="project" value="TreeGrafter"/>
</dbReference>
<dbReference type="SUPFAM" id="SSF51735">
    <property type="entry name" value="NAD(P)-binding Rossmann-fold domains"/>
    <property type="match status" value="1"/>
</dbReference>
<sequence length="254" mass="27362">MSILERFRIDREVALVTGATGGLGMAIAVALAEAGANVACHGYSREADETCERIRDLGRMAYSFSADLSDIAQAEQLYREVQAQMGAPGILVNNAGIIHRQPAEQFDTAIWSRVLDVNLTSAFRLSQLAGSAMLERGRGKIINIASLLAFQGGSEVPAYAASKAALTQLTRALANEWGAGNLQVNAIAPGFFRTAHTEELRKDETLSRQIVDRIPAARWGEPEDLTGAVVFLASRASDYVNGEVLVIDGGWRTR</sequence>
<name>A0A7V5CSM9_9BACT</name>
<evidence type="ECO:0000256" key="2">
    <source>
        <dbReference type="ARBA" id="ARBA00023002"/>
    </source>
</evidence>
<dbReference type="PRINTS" id="PR00080">
    <property type="entry name" value="SDRFAMILY"/>
</dbReference>
<dbReference type="Pfam" id="PF13561">
    <property type="entry name" value="adh_short_C2"/>
    <property type="match status" value="1"/>
</dbReference>
<dbReference type="PANTHER" id="PTHR42760:SF5">
    <property type="entry name" value="2-DEHYDRO-3-DEOXY-D-GLUCONATE 5-DEHYDROGENASE"/>
    <property type="match status" value="1"/>
</dbReference>
<dbReference type="FunFam" id="3.40.50.720:FF:000084">
    <property type="entry name" value="Short-chain dehydrogenase reductase"/>
    <property type="match status" value="1"/>
</dbReference>
<dbReference type="PRINTS" id="PR00081">
    <property type="entry name" value="GDHRDH"/>
</dbReference>
<dbReference type="Gene3D" id="3.40.50.720">
    <property type="entry name" value="NAD(P)-binding Rossmann-like Domain"/>
    <property type="match status" value="1"/>
</dbReference>
<dbReference type="InterPro" id="IPR036291">
    <property type="entry name" value="NAD(P)-bd_dom_sf"/>
</dbReference>
<evidence type="ECO:0000313" key="3">
    <source>
        <dbReference type="EMBL" id="HGY93360.1"/>
    </source>
</evidence>
<dbReference type="PROSITE" id="PS00061">
    <property type="entry name" value="ADH_SHORT"/>
    <property type="match status" value="1"/>
</dbReference>
<comment type="caution">
    <text evidence="3">The sequence shown here is derived from an EMBL/GenBank/DDBJ whole genome shotgun (WGS) entry which is preliminary data.</text>
</comment>
<dbReference type="AlphaFoldDB" id="A0A7V5CSM9"/>
<dbReference type="InterPro" id="IPR020904">
    <property type="entry name" value="Sc_DH/Rdtase_CS"/>
</dbReference>
<reference evidence="3" key="1">
    <citation type="journal article" date="2020" name="mSystems">
        <title>Genome- and Community-Level Interaction Insights into Carbon Utilization and Element Cycling Functions of Hydrothermarchaeota in Hydrothermal Sediment.</title>
        <authorList>
            <person name="Zhou Z."/>
            <person name="Liu Y."/>
            <person name="Xu W."/>
            <person name="Pan J."/>
            <person name="Luo Z.H."/>
            <person name="Li M."/>
        </authorList>
    </citation>
    <scope>NUCLEOTIDE SEQUENCE [LARGE SCALE GENOMIC DNA]</scope>
    <source>
        <strain evidence="3">SpSt-855</strain>
    </source>
</reference>
<keyword evidence="2" id="KW-0560">Oxidoreductase</keyword>
<organism evidence="3">
    <name type="scientific">Acidobacterium capsulatum</name>
    <dbReference type="NCBI Taxonomy" id="33075"/>
    <lineage>
        <taxon>Bacteria</taxon>
        <taxon>Pseudomonadati</taxon>
        <taxon>Acidobacteriota</taxon>
        <taxon>Terriglobia</taxon>
        <taxon>Terriglobales</taxon>
        <taxon>Acidobacteriaceae</taxon>
        <taxon>Acidobacterium</taxon>
    </lineage>
</organism>
<comment type="similarity">
    <text evidence="1">Belongs to the short-chain dehydrogenases/reductases (SDR) family.</text>
</comment>
<dbReference type="EMBL" id="DTKL01000011">
    <property type="protein sequence ID" value="HGY93360.1"/>
    <property type="molecule type" value="Genomic_DNA"/>
</dbReference>
<proteinExistence type="inferred from homology"/>
<protein>
    <submittedName>
        <fullName evidence="3">SDR family oxidoreductase</fullName>
    </submittedName>
</protein>
<dbReference type="InterPro" id="IPR002347">
    <property type="entry name" value="SDR_fam"/>
</dbReference>
<accession>A0A7V5CSM9</accession>
<dbReference type="PANTHER" id="PTHR42760">
    <property type="entry name" value="SHORT-CHAIN DEHYDROGENASES/REDUCTASES FAMILY MEMBER"/>
    <property type="match status" value="1"/>
</dbReference>
<gene>
    <name evidence="3" type="ORF">ENW50_01520</name>
</gene>
<evidence type="ECO:0000256" key="1">
    <source>
        <dbReference type="ARBA" id="ARBA00006484"/>
    </source>
</evidence>